<evidence type="ECO:0000313" key="1">
    <source>
        <dbReference type="EMBL" id="SLM31280.1"/>
    </source>
</evidence>
<dbReference type="AlphaFoldDB" id="A0A1W1HFN1"/>
<dbReference type="STRING" id="1246637.MTBBW1_300011"/>
<dbReference type="Proteomes" id="UP000191931">
    <property type="component" value="Unassembled WGS sequence"/>
</dbReference>
<protein>
    <recommendedName>
        <fullName evidence="3">DUF4351 domain-containing protein</fullName>
    </recommendedName>
</protein>
<accession>A0A1W1HFN1</accession>
<organism evidence="1 2">
    <name type="scientific">Desulfamplus magnetovallimortis</name>
    <dbReference type="NCBI Taxonomy" id="1246637"/>
    <lineage>
        <taxon>Bacteria</taxon>
        <taxon>Pseudomonadati</taxon>
        <taxon>Thermodesulfobacteriota</taxon>
        <taxon>Desulfobacteria</taxon>
        <taxon>Desulfobacterales</taxon>
        <taxon>Desulfobacteraceae</taxon>
        <taxon>Desulfamplus</taxon>
    </lineage>
</organism>
<dbReference type="EMBL" id="FWEV01000224">
    <property type="protein sequence ID" value="SLM31280.1"/>
    <property type="molecule type" value="Genomic_DNA"/>
</dbReference>
<evidence type="ECO:0008006" key="3">
    <source>
        <dbReference type="Google" id="ProtNLM"/>
    </source>
</evidence>
<dbReference type="OrthoDB" id="5759645at2"/>
<name>A0A1W1HFN1_9BACT</name>
<evidence type="ECO:0000313" key="2">
    <source>
        <dbReference type="Proteomes" id="UP000191931"/>
    </source>
</evidence>
<gene>
    <name evidence="1" type="ORF">MTBBW1_300011</name>
</gene>
<proteinExistence type="predicted"/>
<keyword evidence="2" id="KW-1185">Reference proteome</keyword>
<sequence length="304" mass="35999">MENNIETNSHEERVNWHRLLGLMITPLFEKLGCEVTVEFDLSLKKQLLDVVVVYKKLPLFFDDVNPDYYEGFENLNEHNLISFKSFHEVFNMDALEEFYGHFTNYKKIKNLKSGDNINLYAVTNHFPETLFNRFKGTGLIECIVKNKIYDCKVLTPVRFIITKDSNHPVLGLFSNNTEQIMKSRERLQKDVWLLKNISGYLYKLYDYYGLEGVEMPYTKEMFVKEYYPEYYGQFLLGEQKGRKEGRLEGRLEGRKEGELSGKIQLLQQILKQPVSPKEELLSKDVNELQNIYNHLEKMWQQIEN</sequence>
<reference evidence="1 2" key="1">
    <citation type="submission" date="2017-03" db="EMBL/GenBank/DDBJ databases">
        <authorList>
            <person name="Afonso C.L."/>
            <person name="Miller P.J."/>
            <person name="Scott M.A."/>
            <person name="Spackman E."/>
            <person name="Goraichik I."/>
            <person name="Dimitrov K.M."/>
            <person name="Suarez D.L."/>
            <person name="Swayne D.E."/>
        </authorList>
    </citation>
    <scope>NUCLEOTIDE SEQUENCE [LARGE SCALE GENOMIC DNA]</scope>
    <source>
        <strain evidence="1">PRJEB14757</strain>
    </source>
</reference>